<evidence type="ECO:0000313" key="3">
    <source>
        <dbReference type="EMBL" id="KAI1700194.1"/>
    </source>
</evidence>
<gene>
    <name evidence="3" type="ORF">DdX_16862</name>
</gene>
<evidence type="ECO:0000313" key="4">
    <source>
        <dbReference type="Proteomes" id="UP001201812"/>
    </source>
</evidence>
<sequence length="328" mass="37047">MSTRAISPAPQEDDIDPVVLLEEVIDYYRNIISSKSTSSLSSDQPTSSRFLQETSPHNLPKKLHPRSEYNLRSMQGAEPIIIPGGVISTPKTSQRKMKEVVKSKLLPKETGKQGKDGGPSGGPSGTPEKTEYGEDTFAPCEELILKRIAKGDFVNTSETLAKMMHEYCFKQKSLKSIFTRIEAYKYGPIDEKQIDIELELRKLEKELEETRTIAKKRKAEAAMSGISSTKIERKHNENWTPQNCQNLYSVVDKYSNWPPSSIAKCFVRNGHLKRHSLEAICKKAEERRCSNILNALSKDQANPKYAFNVDVLPNFKWTGDARFSFISL</sequence>
<protein>
    <submittedName>
        <fullName evidence="3">Uncharacterized protein</fullName>
    </submittedName>
</protein>
<evidence type="ECO:0000256" key="1">
    <source>
        <dbReference type="SAM" id="Coils"/>
    </source>
</evidence>
<keyword evidence="1" id="KW-0175">Coiled coil</keyword>
<feature type="coiled-coil region" evidence="1">
    <location>
        <begin position="189"/>
        <end position="220"/>
    </location>
</feature>
<name>A0AAD4QTS7_9BILA</name>
<evidence type="ECO:0000256" key="2">
    <source>
        <dbReference type="SAM" id="MobiDB-lite"/>
    </source>
</evidence>
<reference evidence="3" key="1">
    <citation type="submission" date="2022-01" db="EMBL/GenBank/DDBJ databases">
        <title>Genome Sequence Resource for Two Populations of Ditylenchus destructor, the Migratory Endoparasitic Phytonematode.</title>
        <authorList>
            <person name="Zhang H."/>
            <person name="Lin R."/>
            <person name="Xie B."/>
        </authorList>
    </citation>
    <scope>NUCLEOTIDE SEQUENCE</scope>
    <source>
        <strain evidence="3">BazhouSP</strain>
    </source>
</reference>
<proteinExistence type="predicted"/>
<feature type="compositionally biased region" description="Basic and acidic residues" evidence="2">
    <location>
        <begin position="96"/>
        <end position="115"/>
    </location>
</feature>
<comment type="caution">
    <text evidence="3">The sequence shown here is derived from an EMBL/GenBank/DDBJ whole genome shotgun (WGS) entry which is preliminary data.</text>
</comment>
<dbReference type="EMBL" id="JAKKPZ010000153">
    <property type="protein sequence ID" value="KAI1700194.1"/>
    <property type="molecule type" value="Genomic_DNA"/>
</dbReference>
<feature type="region of interest" description="Disordered" evidence="2">
    <location>
        <begin position="35"/>
        <end position="64"/>
    </location>
</feature>
<accession>A0AAD4QTS7</accession>
<feature type="region of interest" description="Disordered" evidence="2">
    <location>
        <begin position="82"/>
        <end position="133"/>
    </location>
</feature>
<dbReference type="Proteomes" id="UP001201812">
    <property type="component" value="Unassembled WGS sequence"/>
</dbReference>
<organism evidence="3 4">
    <name type="scientific">Ditylenchus destructor</name>
    <dbReference type="NCBI Taxonomy" id="166010"/>
    <lineage>
        <taxon>Eukaryota</taxon>
        <taxon>Metazoa</taxon>
        <taxon>Ecdysozoa</taxon>
        <taxon>Nematoda</taxon>
        <taxon>Chromadorea</taxon>
        <taxon>Rhabditida</taxon>
        <taxon>Tylenchina</taxon>
        <taxon>Tylenchomorpha</taxon>
        <taxon>Sphaerularioidea</taxon>
        <taxon>Anguinidae</taxon>
        <taxon>Anguininae</taxon>
        <taxon>Ditylenchus</taxon>
    </lineage>
</organism>
<keyword evidence="4" id="KW-1185">Reference proteome</keyword>
<feature type="compositionally biased region" description="Low complexity" evidence="2">
    <location>
        <begin position="35"/>
        <end position="48"/>
    </location>
</feature>
<dbReference type="AlphaFoldDB" id="A0AAD4QTS7"/>